<accession>A0ABQ7MT34</accession>
<comment type="caution">
    <text evidence="1">The sequence shown here is derived from an EMBL/GenBank/DDBJ whole genome shotgun (WGS) entry which is preliminary data.</text>
</comment>
<evidence type="ECO:0000313" key="2">
    <source>
        <dbReference type="Proteomes" id="UP000823674"/>
    </source>
</evidence>
<reference evidence="1 2" key="1">
    <citation type="submission" date="2021-03" db="EMBL/GenBank/DDBJ databases">
        <authorList>
            <person name="King G.J."/>
            <person name="Bancroft I."/>
            <person name="Baten A."/>
            <person name="Bloomfield J."/>
            <person name="Borpatragohain P."/>
            <person name="He Z."/>
            <person name="Irish N."/>
            <person name="Irwin J."/>
            <person name="Liu K."/>
            <person name="Mauleon R.P."/>
            <person name="Moore J."/>
            <person name="Morris R."/>
            <person name="Ostergaard L."/>
            <person name="Wang B."/>
            <person name="Wells R."/>
        </authorList>
    </citation>
    <scope>NUCLEOTIDE SEQUENCE [LARGE SCALE GENOMIC DNA]</scope>
    <source>
        <strain evidence="1">R-o-18</strain>
        <tissue evidence="1">Leaf</tissue>
    </source>
</reference>
<evidence type="ECO:0000313" key="1">
    <source>
        <dbReference type="EMBL" id="KAG5400694.1"/>
    </source>
</evidence>
<protein>
    <submittedName>
        <fullName evidence="1">Uncharacterized protein</fullName>
    </submittedName>
</protein>
<name>A0ABQ7MT34_BRACM</name>
<proteinExistence type="predicted"/>
<keyword evidence="2" id="KW-1185">Reference proteome</keyword>
<gene>
    <name evidence="1" type="primary">A04p007500.1_BraROA</name>
    <name evidence="1" type="ORF">IGI04_015301</name>
</gene>
<feature type="non-terminal residue" evidence="1">
    <location>
        <position position="1"/>
    </location>
</feature>
<sequence>LDVFSTLSRVCYFTSSAEALKLASHDPRPRYLHPSRQNALCCLVTSVGKTEKRGLQRRVRDVCAHTDKYHYYVYVDGTEVKQQYQNDTTSASRPPKPVDEDFYKIPPELIYSSRRPGTAVKHQARCLLPHSSKSTCSHWNPWPRKNPLRCLAKVALSSSNQSLAVAYRSAGQIEEQP</sequence>
<dbReference type="Proteomes" id="UP000823674">
    <property type="component" value="Chromosome A04"/>
</dbReference>
<dbReference type="EMBL" id="JADBGQ010000004">
    <property type="protein sequence ID" value="KAG5400694.1"/>
    <property type="molecule type" value="Genomic_DNA"/>
</dbReference>
<organism evidence="1 2">
    <name type="scientific">Brassica rapa subsp. trilocularis</name>
    <dbReference type="NCBI Taxonomy" id="1813537"/>
    <lineage>
        <taxon>Eukaryota</taxon>
        <taxon>Viridiplantae</taxon>
        <taxon>Streptophyta</taxon>
        <taxon>Embryophyta</taxon>
        <taxon>Tracheophyta</taxon>
        <taxon>Spermatophyta</taxon>
        <taxon>Magnoliopsida</taxon>
        <taxon>eudicotyledons</taxon>
        <taxon>Gunneridae</taxon>
        <taxon>Pentapetalae</taxon>
        <taxon>rosids</taxon>
        <taxon>malvids</taxon>
        <taxon>Brassicales</taxon>
        <taxon>Brassicaceae</taxon>
        <taxon>Brassiceae</taxon>
        <taxon>Brassica</taxon>
    </lineage>
</organism>